<keyword evidence="7" id="KW-0788">Thiol protease</keyword>
<evidence type="ECO:0000256" key="5">
    <source>
        <dbReference type="ARBA" id="ARBA00022786"/>
    </source>
</evidence>
<dbReference type="InterPro" id="IPR050164">
    <property type="entry name" value="Peptidase_C19"/>
</dbReference>
<evidence type="ECO:0000256" key="7">
    <source>
        <dbReference type="ARBA" id="ARBA00022807"/>
    </source>
</evidence>
<dbReference type="VEuPathDB" id="TrichDB:TRFO_28001"/>
<evidence type="ECO:0000313" key="10">
    <source>
        <dbReference type="EMBL" id="OHT04492.1"/>
    </source>
</evidence>
<dbReference type="PROSITE" id="PS00973">
    <property type="entry name" value="USP_2"/>
    <property type="match status" value="1"/>
</dbReference>
<keyword evidence="4" id="KW-0645">Protease</keyword>
<evidence type="ECO:0000256" key="1">
    <source>
        <dbReference type="ARBA" id="ARBA00000707"/>
    </source>
</evidence>
<reference evidence="10" key="1">
    <citation type="submission" date="2016-10" db="EMBL/GenBank/DDBJ databases">
        <authorList>
            <person name="Benchimol M."/>
            <person name="Almeida L.G."/>
            <person name="Vasconcelos A.T."/>
            <person name="Perreira-Neves A."/>
            <person name="Rosa I.A."/>
            <person name="Tasca T."/>
            <person name="Bogo M.R."/>
            <person name="de Souza W."/>
        </authorList>
    </citation>
    <scope>NUCLEOTIDE SEQUENCE [LARGE SCALE GENOMIC DNA]</scope>
    <source>
        <strain evidence="10">K</strain>
    </source>
</reference>
<dbReference type="SUPFAM" id="SSF54001">
    <property type="entry name" value="Cysteine proteinases"/>
    <property type="match status" value="1"/>
</dbReference>
<organism evidence="10 11">
    <name type="scientific">Tritrichomonas foetus</name>
    <dbReference type="NCBI Taxonomy" id="1144522"/>
    <lineage>
        <taxon>Eukaryota</taxon>
        <taxon>Metamonada</taxon>
        <taxon>Parabasalia</taxon>
        <taxon>Tritrichomonadida</taxon>
        <taxon>Tritrichomonadidae</taxon>
        <taxon>Tritrichomonas</taxon>
    </lineage>
</organism>
<evidence type="ECO:0000256" key="3">
    <source>
        <dbReference type="ARBA" id="ARBA00012759"/>
    </source>
</evidence>
<evidence type="ECO:0000256" key="6">
    <source>
        <dbReference type="ARBA" id="ARBA00022801"/>
    </source>
</evidence>
<dbReference type="InterPro" id="IPR029346">
    <property type="entry name" value="USP_C"/>
</dbReference>
<keyword evidence="11" id="KW-1185">Reference proteome</keyword>
<dbReference type="GO" id="GO:0016579">
    <property type="term" value="P:protein deubiquitination"/>
    <property type="evidence" value="ECO:0007669"/>
    <property type="project" value="InterPro"/>
</dbReference>
<dbReference type="GO" id="GO:0006508">
    <property type="term" value="P:proteolysis"/>
    <property type="evidence" value="ECO:0007669"/>
    <property type="project" value="UniProtKB-KW"/>
</dbReference>
<dbReference type="PROSITE" id="PS00972">
    <property type="entry name" value="USP_1"/>
    <property type="match status" value="1"/>
</dbReference>
<feature type="domain" description="USP" evidence="9">
    <location>
        <begin position="684"/>
        <end position="980"/>
    </location>
</feature>
<dbReference type="GO" id="GO:0005829">
    <property type="term" value="C:cytosol"/>
    <property type="evidence" value="ECO:0007669"/>
    <property type="project" value="TreeGrafter"/>
</dbReference>
<feature type="compositionally biased region" description="Basic and acidic residues" evidence="8">
    <location>
        <begin position="984"/>
        <end position="1012"/>
    </location>
</feature>
<evidence type="ECO:0000313" key="11">
    <source>
        <dbReference type="Proteomes" id="UP000179807"/>
    </source>
</evidence>
<dbReference type="GeneID" id="94840603"/>
<evidence type="ECO:0000256" key="4">
    <source>
        <dbReference type="ARBA" id="ARBA00022670"/>
    </source>
</evidence>
<evidence type="ECO:0000256" key="2">
    <source>
        <dbReference type="ARBA" id="ARBA00009085"/>
    </source>
</evidence>
<sequence>MNSEKSLQNFDRGDFDMPIFDNKLLYKHNEEKMSYNGFCFKAEWSIPNFYSLIPGTDIVSPLFASDNFKVQMTINLSNSFENIPVTFDFVGISMNEFSLNYTFQIENRESSKTERITGYELLSSENSSFTIYSKLKHNDIFEEKGFVNNNCLNIICFFRNESSSLQIQPSSIVRKNPIFTYEWTISDEISDFHMTEQMFDIDVCQCSFILIINENNGYDFQAVFNDIKQSAKKTMEVILKNKNTKKSISITPSIEISEETPQTEQFPIPNVTKDELVEPENGWLFEDGIHFLIKIGDNLSLQDSTKKAKFAKPDLDLGFMVTHQIKRLREVTPVYLSPTSSKNDKNIYSVHLEFPNFVSQANEIIKSVEYQISSLIFQAIIDVRAKTFMLDITEWYDKNGCTFKGTVIFQNKNQSKTVPKTFLSLISLSSHLVRLELPFTYDEITKTKLSNMNNENNETNDGNRLASDWLIDGAFIVDLVIEDKNHFTPALFPVYPSGSNSHYSVSFEIPISLFARDSIQFPSIIARDLKVEPTIQYSLKDNYNNILISFKWRASPGSNVDFIIVFENKDPSRNFEQTYKQVFGITDWEIIQLPPLQINDSLESDGFLFAENLCHLNFVIHYEPDQKISGFHYSPIQYSTINSIENSVPTMIPDATPVSTYSHHYDMNFHKNNESKSKEETGYVGLNNQGATCYMNSLLQALYHLSAFRRLVYEIPTTGSEDSDTSIPLNLQRLFCQMQFCDKSCSTVALTKSFGWGSAETFMQHDIEEFSRVLIDNLEMKMKGTPLQDAIPRLFKGKFRNYIRCKDIQYESLHVEDFYDLSMDVKGIKCLHDSFKKYTQPDDLVGDNQYQVEGQGKHDAIMGTEFLEFPSVLHLHLRRFMYNVETNGMIKINDKFEFPQEIELTEFLAQDSPDRQKSNIFDLYGVLVHSGGVYGGHYYAFLRTSNGNQWYKFNDSVVSKDSVENAIDDNFGDLAPNISNTDNSSKDVPKPGKNKDVDENDKDKILDDHEIDQNEEDEVMEHPNKLDADDEDESKIIDNELIKIVSNSTNVKEYPLENKSKQSFTIFTDGYSQYDSNNHYTSIEHHRSDPYNRNFYHNPFLQEFDHRNHHHHFHPNHMNNRNRNKEIKPSTKTYSGYMLIYVRREEANSIFEEISSDSIPKHLKDYIQQLTEYEKTKIERSEKEKNTVKINIFAESFLRTSSANQIPGFSPNDSDLHTKTFDISTSTAELYASLASELGLDPSKIRLWRCGYHKNPTRIINNSSKGNLAGVCDGKHVIFVFVQPMNEGEELDIDKKRMIYIKFFFPDAPNDAPLQYLFSTSVESSSQINSLFRMINEHLGFSSETELEGYLETLSTSVKKLSSESTFISNSIENGSILIFQVKNDDENLSFLPQNFEFVYPSYQNQIQSNISKSSKQNESEKSITSLKILKPFDCGGEKQKRTIENFCGVNKNILFEIYNYLNPDIPLFMLQLPSSMSLNQAKKLIMNATQADYNSEKDIVLLFRKKKENIMKIDDSTYSMIQYHFNDDPPAGKYHQLFYHILKGVPPIYTHDVVKYNLQFSSDAISIDFETSVCALKDSKCIDLINAMQNTPNFRKFIRKYNDFASIWENKKKRYLKIHKNMITQSFKEDDIVSYNLLGEFLRIEFIPDNQIDVEEQLLIPAFYAINDKSISAFGQPFIFDIKKEEKFQETKTRLKQFMNVHESDQLNTYKFYVNSSDKLVNSELFELFDDSILDDVKQNNSQLIIVSSQRKGPKPSVKLHNPRQEVKIYN</sequence>
<name>A0A1J4K410_9EUKA</name>
<dbReference type="InterPro" id="IPR028889">
    <property type="entry name" value="USP"/>
</dbReference>
<dbReference type="EC" id="3.4.19.12" evidence="3"/>
<dbReference type="GO" id="GO:0004843">
    <property type="term" value="F:cysteine-type deubiquitinase activity"/>
    <property type="evidence" value="ECO:0007669"/>
    <property type="project" value="UniProtKB-EC"/>
</dbReference>
<gene>
    <name evidence="10" type="ORF">TRFO_28001</name>
</gene>
<dbReference type="PANTHER" id="PTHR24006:SF644">
    <property type="entry name" value="UBIQUITIN CARBOXYL-TERMINAL HYDROLASE 7"/>
    <property type="match status" value="1"/>
</dbReference>
<dbReference type="GO" id="GO:0005634">
    <property type="term" value="C:nucleus"/>
    <property type="evidence" value="ECO:0007669"/>
    <property type="project" value="TreeGrafter"/>
</dbReference>
<dbReference type="InterPro" id="IPR018200">
    <property type="entry name" value="USP_CS"/>
</dbReference>
<dbReference type="Pfam" id="PF00443">
    <property type="entry name" value="UCH"/>
    <property type="match status" value="1"/>
</dbReference>
<comment type="similarity">
    <text evidence="2">Belongs to the peptidase C19 family.</text>
</comment>
<feature type="region of interest" description="Disordered" evidence="8">
    <location>
        <begin position="971"/>
        <end position="1030"/>
    </location>
</feature>
<dbReference type="InterPro" id="IPR038765">
    <property type="entry name" value="Papain-like_cys_pep_sf"/>
</dbReference>
<comment type="catalytic activity">
    <reaction evidence="1">
        <text>Thiol-dependent hydrolysis of ester, thioester, amide, peptide and isopeptide bonds formed by the C-terminal Gly of ubiquitin (a 76-residue protein attached to proteins as an intracellular targeting signal).</text>
        <dbReference type="EC" id="3.4.19.12"/>
    </reaction>
</comment>
<protein>
    <recommendedName>
        <fullName evidence="3">ubiquitinyl hydrolase 1</fullName>
        <ecNumber evidence="3">3.4.19.12</ecNumber>
    </recommendedName>
</protein>
<evidence type="ECO:0000256" key="8">
    <source>
        <dbReference type="SAM" id="MobiDB-lite"/>
    </source>
</evidence>
<dbReference type="Proteomes" id="UP000179807">
    <property type="component" value="Unassembled WGS sequence"/>
</dbReference>
<dbReference type="Gene3D" id="3.10.20.90">
    <property type="entry name" value="Phosphatidylinositol 3-kinase Catalytic Subunit, Chain A, domain 1"/>
    <property type="match status" value="1"/>
</dbReference>
<dbReference type="InterPro" id="IPR001394">
    <property type="entry name" value="Peptidase_C19_UCH"/>
</dbReference>
<dbReference type="Pfam" id="PF12436">
    <property type="entry name" value="USP7_ICP0_bdg"/>
    <property type="match status" value="1"/>
</dbReference>
<dbReference type="PANTHER" id="PTHR24006">
    <property type="entry name" value="UBIQUITIN CARBOXYL-TERMINAL HYDROLASE"/>
    <property type="match status" value="1"/>
</dbReference>
<dbReference type="PROSITE" id="PS50235">
    <property type="entry name" value="USP_3"/>
    <property type="match status" value="1"/>
</dbReference>
<comment type="caution">
    <text evidence="10">The sequence shown here is derived from an EMBL/GenBank/DDBJ whole genome shotgun (WGS) entry which is preliminary data.</text>
</comment>
<dbReference type="Gene3D" id="3.90.70.10">
    <property type="entry name" value="Cysteine proteinases"/>
    <property type="match status" value="1"/>
</dbReference>
<evidence type="ECO:0000259" key="9">
    <source>
        <dbReference type="PROSITE" id="PS50235"/>
    </source>
</evidence>
<keyword evidence="6" id="KW-0378">Hydrolase</keyword>
<proteinExistence type="inferred from homology"/>
<accession>A0A1J4K410</accession>
<dbReference type="OrthoDB" id="289038at2759"/>
<dbReference type="EMBL" id="MLAK01000791">
    <property type="protein sequence ID" value="OHT04492.1"/>
    <property type="molecule type" value="Genomic_DNA"/>
</dbReference>
<dbReference type="InterPro" id="IPR024729">
    <property type="entry name" value="USP7_ICP0-binding_dom"/>
</dbReference>
<dbReference type="Pfam" id="PF14533">
    <property type="entry name" value="USP7_C2"/>
    <property type="match status" value="1"/>
</dbReference>
<dbReference type="RefSeq" id="XP_068357628.1">
    <property type="nucleotide sequence ID" value="XM_068505899.1"/>
</dbReference>
<dbReference type="GO" id="GO:0031647">
    <property type="term" value="P:regulation of protein stability"/>
    <property type="evidence" value="ECO:0007669"/>
    <property type="project" value="TreeGrafter"/>
</dbReference>
<keyword evidence="5" id="KW-0833">Ubl conjugation pathway</keyword>